<dbReference type="EMBL" id="LMYN01000100">
    <property type="protein sequence ID" value="KSA00156.1"/>
    <property type="molecule type" value="Genomic_DNA"/>
</dbReference>
<proteinExistence type="inferred from homology"/>
<comment type="subcellular location">
    <subcellularLocation>
        <location evidence="1 12">Endoplasmic reticulum membrane</location>
        <topology evidence="1 12">Multi-pass membrane protein</topology>
    </subcellularLocation>
</comment>
<keyword evidence="10 12" id="KW-0472">Membrane</keyword>
<dbReference type="EC" id="2.4.1.-" evidence="12"/>
<evidence type="ECO:0000256" key="1">
    <source>
        <dbReference type="ARBA" id="ARBA00004477"/>
    </source>
</evidence>
<keyword evidence="8 12" id="KW-0256">Endoplasmic reticulum</keyword>
<dbReference type="GeneID" id="26841082"/>
<evidence type="ECO:0000256" key="5">
    <source>
        <dbReference type="ARBA" id="ARBA00022676"/>
    </source>
</evidence>
<keyword evidence="5 12" id="KW-0328">Glycosyltransferase</keyword>
<name>A0A0V1PVT1_9ASCO</name>
<comment type="function">
    <text evidence="11">Mannosyltransferase involved in glycosylphosphatidylinositol-anchor biosynthesis. Transfers the third mannose to Man2-GlcN-acyl-PI during GPI precursor assembly.</text>
</comment>
<evidence type="ECO:0000256" key="8">
    <source>
        <dbReference type="ARBA" id="ARBA00022824"/>
    </source>
</evidence>
<feature type="transmembrane region" description="Helical" evidence="12">
    <location>
        <begin position="380"/>
        <end position="399"/>
    </location>
</feature>
<keyword evidence="7 12" id="KW-0812">Transmembrane</keyword>
<feature type="transmembrane region" description="Helical" evidence="12">
    <location>
        <begin position="243"/>
        <end position="264"/>
    </location>
</feature>
<reference evidence="13 14" key="1">
    <citation type="submission" date="2015-11" db="EMBL/GenBank/DDBJ databases">
        <title>The genome of Debaryomyces fabryi.</title>
        <authorList>
            <person name="Tafer H."/>
            <person name="Lopandic K."/>
        </authorList>
    </citation>
    <scope>NUCLEOTIDE SEQUENCE [LARGE SCALE GENOMIC DNA]</scope>
    <source>
        <strain evidence="13 14">CBS 789</strain>
    </source>
</reference>
<dbReference type="PANTHER" id="PTHR22760:SF4">
    <property type="entry name" value="GPI MANNOSYLTRANSFERASE 3"/>
    <property type="match status" value="1"/>
</dbReference>
<evidence type="ECO:0000256" key="4">
    <source>
        <dbReference type="ARBA" id="ARBA00022502"/>
    </source>
</evidence>
<evidence type="ECO:0000256" key="12">
    <source>
        <dbReference type="RuleBase" id="RU363075"/>
    </source>
</evidence>
<feature type="transmembrane region" description="Helical" evidence="12">
    <location>
        <begin position="351"/>
        <end position="368"/>
    </location>
</feature>
<feature type="transmembrane region" description="Helical" evidence="12">
    <location>
        <begin position="329"/>
        <end position="345"/>
    </location>
</feature>
<evidence type="ECO:0000256" key="7">
    <source>
        <dbReference type="ARBA" id="ARBA00022692"/>
    </source>
</evidence>
<keyword evidence="6 13" id="KW-0808">Transferase</keyword>
<dbReference type="GO" id="GO:0006506">
    <property type="term" value="P:GPI anchor biosynthetic process"/>
    <property type="evidence" value="ECO:0007669"/>
    <property type="project" value="UniProtKB-UniPathway"/>
</dbReference>
<protein>
    <recommendedName>
        <fullName evidence="12">Mannosyltransferase</fullName>
        <ecNumber evidence="12">2.4.1.-</ecNumber>
    </recommendedName>
</protein>
<keyword evidence="4" id="KW-0337">GPI-anchor biosynthesis</keyword>
<comment type="caution">
    <text evidence="13">The sequence shown here is derived from an EMBL/GenBank/DDBJ whole genome shotgun (WGS) entry which is preliminary data.</text>
</comment>
<dbReference type="Pfam" id="PF03901">
    <property type="entry name" value="Glyco_transf_22"/>
    <property type="match status" value="1"/>
</dbReference>
<feature type="transmembrane region" description="Helical" evidence="12">
    <location>
        <begin position="297"/>
        <end position="317"/>
    </location>
</feature>
<dbReference type="GO" id="GO:0005789">
    <property type="term" value="C:endoplasmic reticulum membrane"/>
    <property type="evidence" value="ECO:0007669"/>
    <property type="project" value="UniProtKB-SubCell"/>
</dbReference>
<comment type="similarity">
    <text evidence="3">Belongs to the glycosyltransferase 22 family. PIGB subfamily.</text>
</comment>
<comment type="pathway">
    <text evidence="2">Glycolipid biosynthesis; glycosylphosphatidylinositol-anchor biosynthesis.</text>
</comment>
<dbReference type="GO" id="GO:0000026">
    <property type="term" value="F:alpha-1,2-mannosyltransferase activity"/>
    <property type="evidence" value="ECO:0007669"/>
    <property type="project" value="TreeGrafter"/>
</dbReference>
<dbReference type="Proteomes" id="UP000054251">
    <property type="component" value="Unassembled WGS sequence"/>
</dbReference>
<sequence length="549" mass="64783">MEHNNSLRKRRKEIQDSNGFHLDQSFDKKRLNANIIEQPLPTLKLFVGLFFIRLVNALTIKTFFQADEFYQCLEPAYNLVFGSGYITWEWDEAIRSSIHPLLYALGYKIASYIPLGNGPIIVIPKVIGALIASIGEVYLYKFSKRFTKNEKLAKLTLILSLLNPFNWYIITRSFSNSFEMVLTTVALTYWPWDNLINYKDLSISCLIAFVSCIVRPTNGIIWLYLGFNFILRNYKLEKQPFKLIRLIFILAVELVLILLINTGLDYTFYGKVTFPLYNFVEFNVIRNLSMFYGVAPWHFYIFQGVPIILMTYLPWLLHSAIVLKKYKSLLGQIAIVMIGVFSLIDHKEIRFIYPLQPIFILMTAYSIYETNQKFQRVYKFLVPIIIILNMAIAIFFTRIHERGVIDIVQYLGTHPEIESFGFLTPCHSTPWQSHINNPDLVNKSWFLTCEPPLHLTSRNLEEIRSYRDESDQFYDNPTEYLRNHFLLFSESRNMDSKNWPSRLIIFQPLENFMNDFLRGSNYFECERFFNSYFHWDDRRKGDIIVYCQT</sequence>
<feature type="transmembrane region" description="Helical" evidence="12">
    <location>
        <begin position="201"/>
        <end position="231"/>
    </location>
</feature>
<keyword evidence="9 12" id="KW-1133">Transmembrane helix</keyword>
<evidence type="ECO:0000256" key="9">
    <source>
        <dbReference type="ARBA" id="ARBA00022989"/>
    </source>
</evidence>
<evidence type="ECO:0000256" key="3">
    <source>
        <dbReference type="ARBA" id="ARBA00006065"/>
    </source>
</evidence>
<evidence type="ECO:0000313" key="13">
    <source>
        <dbReference type="EMBL" id="KSA00156.1"/>
    </source>
</evidence>
<dbReference type="PANTHER" id="PTHR22760">
    <property type="entry name" value="GLYCOSYLTRANSFERASE"/>
    <property type="match status" value="1"/>
</dbReference>
<dbReference type="AlphaFoldDB" id="A0A0V1PVT1"/>
<organism evidence="13 14">
    <name type="scientific">Debaryomyces fabryi</name>
    <dbReference type="NCBI Taxonomy" id="58627"/>
    <lineage>
        <taxon>Eukaryota</taxon>
        <taxon>Fungi</taxon>
        <taxon>Dikarya</taxon>
        <taxon>Ascomycota</taxon>
        <taxon>Saccharomycotina</taxon>
        <taxon>Pichiomycetes</taxon>
        <taxon>Debaryomycetaceae</taxon>
        <taxon>Debaryomyces</taxon>
    </lineage>
</organism>
<evidence type="ECO:0000256" key="2">
    <source>
        <dbReference type="ARBA" id="ARBA00004687"/>
    </source>
</evidence>
<evidence type="ECO:0000256" key="6">
    <source>
        <dbReference type="ARBA" id="ARBA00022679"/>
    </source>
</evidence>
<feature type="transmembrane region" description="Helical" evidence="12">
    <location>
        <begin position="152"/>
        <end position="170"/>
    </location>
</feature>
<keyword evidence="14" id="KW-1185">Reference proteome</keyword>
<dbReference type="InterPro" id="IPR005599">
    <property type="entry name" value="GPI_mannosylTrfase"/>
</dbReference>
<dbReference type="OrthoDB" id="416834at2759"/>
<dbReference type="UniPathway" id="UPA00196"/>
<evidence type="ECO:0000256" key="10">
    <source>
        <dbReference type="ARBA" id="ARBA00023136"/>
    </source>
</evidence>
<accession>A0A0V1PVT1</accession>
<evidence type="ECO:0000256" key="11">
    <source>
        <dbReference type="ARBA" id="ARBA00024708"/>
    </source>
</evidence>
<evidence type="ECO:0000313" key="14">
    <source>
        <dbReference type="Proteomes" id="UP000054251"/>
    </source>
</evidence>
<dbReference type="RefSeq" id="XP_015466258.1">
    <property type="nucleotide sequence ID" value="XM_015612902.1"/>
</dbReference>
<gene>
    <name evidence="13" type="ORF">AC631_04073</name>
</gene>
<feature type="transmembrane region" description="Helical" evidence="12">
    <location>
        <begin position="120"/>
        <end position="140"/>
    </location>
</feature>